<protein>
    <submittedName>
        <fullName evidence="5">Putative lipase C16A3.12c</fullName>
    </submittedName>
</protein>
<evidence type="ECO:0000256" key="2">
    <source>
        <dbReference type="ARBA" id="ARBA00023098"/>
    </source>
</evidence>
<reference evidence="5" key="1">
    <citation type="submission" date="2018-10" db="EMBL/GenBank/DDBJ databases">
        <title>Transcriptome assembly of Aceria tosichella (Wheat curl mite) Type 2.</title>
        <authorList>
            <person name="Scully E.D."/>
            <person name="Geib S.M."/>
            <person name="Palmer N.A."/>
            <person name="Gupta A.K."/>
            <person name="Sarath G."/>
            <person name="Tatineni S."/>
        </authorList>
    </citation>
    <scope>NUCLEOTIDE SEQUENCE</scope>
    <source>
        <strain evidence="5">LincolnNE</strain>
    </source>
</reference>
<dbReference type="SUPFAM" id="SSF53474">
    <property type="entry name" value="alpha/beta-Hydrolases"/>
    <property type="match status" value="1"/>
</dbReference>
<dbReference type="InterPro" id="IPR029058">
    <property type="entry name" value="AB_hydrolase_fold"/>
</dbReference>
<evidence type="ECO:0000256" key="3">
    <source>
        <dbReference type="SAM" id="SignalP"/>
    </source>
</evidence>
<sequence>MWRPQAFNLLALFSFIILHKQLAAVEAQSQADSDNNRFYAGPGVMPSQILRARGFLTEDHDIITKDNYTIRLTRALNPLINKGKRGLRKRIPIIITHGILESFNVFVVNSAGARPKNFSNSSLADLTVTGAWARHAFEPSAKSLPMLALNYGHEVWLMSRRGFPGSQRQLGNPVEGINGDMGVKTVDGPLTAFLGGISDYGRLAQQLKFSVDKRFWNFSLDEQAKYDLPEVVDYVLKRTGRKQVSFVGHSAGGALALMALSVNPELNKKLNNVILWSGAFSLGREDIFAGLTSSRPLLEGFVGAVPPTFTTDQLQAIGGLFCSSKLTQSTLCEGIGDLILGDSLGTAPLKPEFLNSLLYSSSSHELAQLLQNVEKGGRMHLYDHGREGNLLAYGREHSPRYNLSCITLERLSFYEAQTDFIVTVADIEASRRLLRVPHYRHLIPAPFNHQGYFFSNDNARLAVIPSLREIQLFSERDLLGDANLVVPE</sequence>
<proteinExistence type="predicted"/>
<gene>
    <name evidence="5" type="ORF">g.18340</name>
</gene>
<dbReference type="AlphaFoldDB" id="A0A6G1S378"/>
<evidence type="ECO:0000256" key="1">
    <source>
        <dbReference type="ARBA" id="ARBA00022963"/>
    </source>
</evidence>
<feature type="chain" id="PRO_5026065902" evidence="3">
    <location>
        <begin position="28"/>
        <end position="488"/>
    </location>
</feature>
<dbReference type="Gene3D" id="3.40.50.1820">
    <property type="entry name" value="alpha/beta hydrolase"/>
    <property type="match status" value="1"/>
</dbReference>
<dbReference type="InterPro" id="IPR000073">
    <property type="entry name" value="AB_hydrolase_1"/>
</dbReference>
<evidence type="ECO:0000259" key="4">
    <source>
        <dbReference type="Pfam" id="PF00561"/>
    </source>
</evidence>
<keyword evidence="2" id="KW-0443">Lipid metabolism</keyword>
<feature type="domain" description="AB hydrolase-1" evidence="4">
    <location>
        <begin position="92"/>
        <end position="290"/>
    </location>
</feature>
<name>A0A6G1S378_9ACAR</name>
<dbReference type="GO" id="GO:0016042">
    <property type="term" value="P:lipid catabolic process"/>
    <property type="evidence" value="ECO:0007669"/>
    <property type="project" value="UniProtKB-KW"/>
</dbReference>
<feature type="signal peptide" evidence="3">
    <location>
        <begin position="1"/>
        <end position="27"/>
    </location>
</feature>
<evidence type="ECO:0000313" key="5">
    <source>
        <dbReference type="EMBL" id="MDE44818.1"/>
    </source>
</evidence>
<dbReference type="PANTHER" id="PTHR11005">
    <property type="entry name" value="LYSOSOMAL ACID LIPASE-RELATED"/>
    <property type="match status" value="1"/>
</dbReference>
<keyword evidence="3" id="KW-0732">Signal</keyword>
<organism evidence="5">
    <name type="scientific">Aceria tosichella</name>
    <name type="common">wheat curl mite</name>
    <dbReference type="NCBI Taxonomy" id="561515"/>
    <lineage>
        <taxon>Eukaryota</taxon>
        <taxon>Metazoa</taxon>
        <taxon>Ecdysozoa</taxon>
        <taxon>Arthropoda</taxon>
        <taxon>Chelicerata</taxon>
        <taxon>Arachnida</taxon>
        <taxon>Acari</taxon>
        <taxon>Acariformes</taxon>
        <taxon>Trombidiformes</taxon>
        <taxon>Prostigmata</taxon>
        <taxon>Eupodina</taxon>
        <taxon>Eriophyoidea</taxon>
        <taxon>Eriophyidae</taxon>
        <taxon>Eriophyinae</taxon>
        <taxon>Aceriini</taxon>
        <taxon>Aceria</taxon>
    </lineage>
</organism>
<accession>A0A6G1S378</accession>
<keyword evidence="1" id="KW-0442">Lipid degradation</keyword>
<dbReference type="EMBL" id="GGYP01000047">
    <property type="protein sequence ID" value="MDE44818.1"/>
    <property type="molecule type" value="Transcribed_RNA"/>
</dbReference>
<dbReference type="Pfam" id="PF00561">
    <property type="entry name" value="Abhydrolase_1"/>
    <property type="match status" value="1"/>
</dbReference>